<feature type="binding site" evidence="9">
    <location>
        <position position="264"/>
    </location>
    <ligand>
        <name>Mg(2+)</name>
        <dbReference type="ChEBI" id="CHEBI:18420"/>
        <label>2</label>
    </ligand>
</feature>
<evidence type="ECO:0000256" key="4">
    <source>
        <dbReference type="ARBA" id="ARBA00022679"/>
    </source>
</evidence>
<comment type="caution">
    <text evidence="9">Lacks conserved residue(s) required for the propagation of feature annotation.</text>
</comment>
<keyword evidence="9" id="KW-0460">Magnesium</keyword>
<comment type="catalytic activity">
    <reaction evidence="7 9">
        <text>N-(5-phospho-beta-D-ribosyl)anthranilate + diphosphate = 5-phospho-alpha-D-ribose 1-diphosphate + anthranilate</text>
        <dbReference type="Rhea" id="RHEA:11768"/>
        <dbReference type="ChEBI" id="CHEBI:16567"/>
        <dbReference type="ChEBI" id="CHEBI:18277"/>
        <dbReference type="ChEBI" id="CHEBI:33019"/>
        <dbReference type="ChEBI" id="CHEBI:58017"/>
        <dbReference type="EC" id="2.4.2.18"/>
    </reaction>
</comment>
<dbReference type="FunFam" id="3.40.1030.10:FF:000002">
    <property type="entry name" value="Anthranilate phosphoribosyltransferase"/>
    <property type="match status" value="1"/>
</dbReference>
<feature type="binding site" evidence="9">
    <location>
        <position position="128"/>
    </location>
    <ligand>
        <name>5-phospho-alpha-D-ribose 1-diphosphate</name>
        <dbReference type="ChEBI" id="CHEBI:58017"/>
    </ligand>
</feature>
<evidence type="ECO:0000256" key="10">
    <source>
        <dbReference type="SAM" id="MobiDB-lite"/>
    </source>
</evidence>
<evidence type="ECO:0000313" key="13">
    <source>
        <dbReference type="EMBL" id="QOR69151.1"/>
    </source>
</evidence>
<dbReference type="GO" id="GO:0000162">
    <property type="term" value="P:L-tryptophan biosynthetic process"/>
    <property type="evidence" value="ECO:0007669"/>
    <property type="project" value="UniProtKB-UniRule"/>
</dbReference>
<keyword evidence="14" id="KW-1185">Reference proteome</keyword>
<proteinExistence type="inferred from homology"/>
<evidence type="ECO:0000256" key="5">
    <source>
        <dbReference type="ARBA" id="ARBA00022822"/>
    </source>
</evidence>
<dbReference type="GO" id="GO:0000287">
    <property type="term" value="F:magnesium ion binding"/>
    <property type="evidence" value="ECO:0007669"/>
    <property type="project" value="UniProtKB-UniRule"/>
</dbReference>
<feature type="binding site" evidence="9">
    <location>
        <position position="132"/>
    </location>
    <ligand>
        <name>Mg(2+)</name>
        <dbReference type="ChEBI" id="CHEBI:18420"/>
        <label>1</label>
    </ligand>
</feature>
<dbReference type="KEGG" id="halt:IM660_10460"/>
<feature type="region of interest" description="Disordered" evidence="10">
    <location>
        <begin position="14"/>
        <end position="35"/>
    </location>
</feature>
<organism evidence="13 14">
    <name type="scientific">Ruania alkalisoli</name>
    <dbReference type="NCBI Taxonomy" id="2779775"/>
    <lineage>
        <taxon>Bacteria</taxon>
        <taxon>Bacillati</taxon>
        <taxon>Actinomycetota</taxon>
        <taxon>Actinomycetes</taxon>
        <taxon>Micrococcales</taxon>
        <taxon>Ruaniaceae</taxon>
        <taxon>Ruania</taxon>
    </lineage>
</organism>
<evidence type="ECO:0000259" key="12">
    <source>
        <dbReference type="Pfam" id="PF02885"/>
    </source>
</evidence>
<evidence type="ECO:0000313" key="14">
    <source>
        <dbReference type="Proteomes" id="UP000593758"/>
    </source>
</evidence>
<dbReference type="Gene3D" id="1.20.970.10">
    <property type="entry name" value="Transferase, Pyrimidine Nucleoside Phosphorylase, Chain C"/>
    <property type="match status" value="1"/>
</dbReference>
<feature type="binding site" evidence="9">
    <location>
        <position position="160"/>
    </location>
    <ligand>
        <name>5-phospho-alpha-D-ribose 1-diphosphate</name>
        <dbReference type="ChEBI" id="CHEBI:58017"/>
    </ligand>
</feature>
<dbReference type="GO" id="GO:0005829">
    <property type="term" value="C:cytosol"/>
    <property type="evidence" value="ECO:0007669"/>
    <property type="project" value="TreeGrafter"/>
</dbReference>
<accession>A0A7M1SNZ3</accession>
<keyword evidence="9" id="KW-0479">Metal-binding</keyword>
<evidence type="ECO:0000256" key="6">
    <source>
        <dbReference type="ARBA" id="ARBA00023141"/>
    </source>
</evidence>
<feature type="binding site" evidence="9">
    <location>
        <position position="120"/>
    </location>
    <ligand>
        <name>anthranilate</name>
        <dbReference type="ChEBI" id="CHEBI:16567"/>
        <label>1</label>
    </ligand>
</feature>
<dbReference type="InterPro" id="IPR000312">
    <property type="entry name" value="Glycosyl_Trfase_fam3"/>
</dbReference>
<dbReference type="InterPro" id="IPR005940">
    <property type="entry name" value="Anthranilate_Pribosyl_Tfrase"/>
</dbReference>
<evidence type="ECO:0000256" key="2">
    <source>
        <dbReference type="ARBA" id="ARBA00022605"/>
    </source>
</evidence>
<keyword evidence="6 9" id="KW-0057">Aromatic amino acid biosynthesis</keyword>
<dbReference type="Pfam" id="PF00591">
    <property type="entry name" value="Glycos_transf_3"/>
    <property type="match status" value="1"/>
</dbReference>
<comment type="function">
    <text evidence="9">Catalyzes the transfer of the phosphoribosyl group of 5-phosphorylribose-1-pyrophosphate (PRPP) to anthranilate to yield N-(5'-phosphoribosyl)-anthranilate (PRA).</text>
</comment>
<dbReference type="Proteomes" id="UP000593758">
    <property type="component" value="Chromosome"/>
</dbReference>
<feature type="binding site" evidence="9">
    <location>
        <begin position="123"/>
        <end position="124"/>
    </location>
    <ligand>
        <name>5-phospho-alpha-D-ribose 1-diphosphate</name>
        <dbReference type="ChEBI" id="CHEBI:58017"/>
    </ligand>
</feature>
<dbReference type="InterPro" id="IPR035902">
    <property type="entry name" value="Nuc_phospho_transferase"/>
</dbReference>
<gene>
    <name evidence="9 13" type="primary">trpD</name>
    <name evidence="13" type="ORF">IM660_10460</name>
</gene>
<comment type="similarity">
    <text evidence="9">Belongs to the anthranilate phosphoribosyltransferase family.</text>
</comment>
<feature type="binding site" evidence="9">
    <location>
        <position position="206"/>
    </location>
    <ligand>
        <name>anthranilate</name>
        <dbReference type="ChEBI" id="CHEBI:16567"/>
        <label>2</label>
    </ligand>
</feature>
<keyword evidence="2 9" id="KW-0028">Amino-acid biosynthesis</keyword>
<dbReference type="Gene3D" id="3.40.1030.10">
    <property type="entry name" value="Nucleoside phosphorylase/phosphoribosyltransferase catalytic domain"/>
    <property type="match status" value="1"/>
</dbReference>
<feature type="binding site" evidence="9">
    <location>
        <position position="265"/>
    </location>
    <ligand>
        <name>Mg(2+)</name>
        <dbReference type="ChEBI" id="CHEBI:18420"/>
        <label>1</label>
    </ligand>
</feature>
<dbReference type="EC" id="2.4.2.18" evidence="9"/>
<dbReference type="GO" id="GO:0004048">
    <property type="term" value="F:anthranilate phosphoribosyltransferase activity"/>
    <property type="evidence" value="ECO:0007669"/>
    <property type="project" value="UniProtKB-UniRule"/>
</dbReference>
<evidence type="ECO:0000256" key="1">
    <source>
        <dbReference type="ARBA" id="ARBA00004907"/>
    </source>
</evidence>
<dbReference type="Pfam" id="PF02885">
    <property type="entry name" value="Glycos_trans_3N"/>
    <property type="match status" value="1"/>
</dbReference>
<dbReference type="InterPro" id="IPR017459">
    <property type="entry name" value="Glycosyl_Trfase_fam3_N_dom"/>
</dbReference>
<feature type="domain" description="Glycosyl transferase family 3 N-terminal" evidence="12">
    <location>
        <begin position="45"/>
        <end position="106"/>
    </location>
</feature>
<dbReference type="PANTHER" id="PTHR43285:SF2">
    <property type="entry name" value="ANTHRANILATE PHOSPHORIBOSYLTRANSFERASE"/>
    <property type="match status" value="1"/>
</dbReference>
<dbReference type="HAMAP" id="MF_00211">
    <property type="entry name" value="TrpD"/>
    <property type="match status" value="1"/>
</dbReference>
<evidence type="ECO:0000256" key="7">
    <source>
        <dbReference type="ARBA" id="ARBA00052328"/>
    </source>
</evidence>
<dbReference type="AlphaFoldDB" id="A0A7M1SNZ3"/>
<sequence length="391" mass="40191">MVGVLVRGRRGGVHAAGSDHLAGDRRRSRASPVTAATLSGPSWPDLITRLVAGEDLSAVDTAWVMDQVMSGNSEPIALGGFLVALRAKGETVAEVTGLAEAMLRHALPVTIDQDAVDIVGTGGDRHRSVNISTMAALVVAGAGVRVVKHGNRAASSASGSADVLEELGVRLDLTPEDVERVADQAGITFLFARVFHPSFRYAATTRSGLGVPTAFNVLGPLTNPARPRSGAIGVGDLRMAPIMAGVLAERGTRALVFRSEDGLDELATTAPVRIWEAVDGQVREHELDATSAFGMPRASLDDIRGGDAQVNARVARELLAGALGPVRDAVVLNAAAGLVAHGGAPGTAEGSLVDRLAAGVEVAQRAIDDGAASEALARWVRASAAGNSSQD</sequence>
<keyword evidence="4 9" id="KW-0808">Transferase</keyword>
<keyword evidence="5 9" id="KW-0822">Tryptophan biosynthesis</keyword>
<comment type="pathway">
    <text evidence="1 9">Amino-acid biosynthesis; L-tryptophan biosynthesis; L-tryptophan from chorismate: step 2/5.</text>
</comment>
<dbReference type="NCBIfam" id="TIGR01245">
    <property type="entry name" value="trpD"/>
    <property type="match status" value="1"/>
</dbReference>
<comment type="similarity">
    <text evidence="8">In the C-terminal section; belongs to the anthranilate phosphoribosyltransferase family.</text>
</comment>
<evidence type="ECO:0000256" key="3">
    <source>
        <dbReference type="ARBA" id="ARBA00022676"/>
    </source>
</evidence>
<feature type="binding site" evidence="9">
    <location>
        <begin position="148"/>
        <end position="156"/>
    </location>
    <ligand>
        <name>5-phospho-alpha-D-ribose 1-diphosphate</name>
        <dbReference type="ChEBI" id="CHEBI:58017"/>
    </ligand>
</feature>
<name>A0A7M1SNZ3_9MICO</name>
<evidence type="ECO:0000259" key="11">
    <source>
        <dbReference type="Pfam" id="PF00591"/>
    </source>
</evidence>
<feature type="binding site" evidence="9">
    <location>
        <position position="120"/>
    </location>
    <ligand>
        <name>5-phospho-alpha-D-ribose 1-diphosphate</name>
        <dbReference type="ChEBI" id="CHEBI:58017"/>
    </ligand>
</feature>
<feature type="domain" description="Glycosyl transferase family 3" evidence="11">
    <location>
        <begin position="113"/>
        <end position="372"/>
    </location>
</feature>
<dbReference type="EMBL" id="CP063169">
    <property type="protein sequence ID" value="QOR69151.1"/>
    <property type="molecule type" value="Genomic_DNA"/>
</dbReference>
<comment type="subunit">
    <text evidence="9">Homodimer.</text>
</comment>
<dbReference type="PANTHER" id="PTHR43285">
    <property type="entry name" value="ANTHRANILATE PHOSPHORIBOSYLTRANSFERASE"/>
    <property type="match status" value="1"/>
</dbReference>
<evidence type="ECO:0000256" key="8">
    <source>
        <dbReference type="ARBA" id="ARBA00061188"/>
    </source>
</evidence>
<dbReference type="InterPro" id="IPR036320">
    <property type="entry name" value="Glycosyl_Trfase_fam3_N_dom_sf"/>
</dbReference>
<feature type="binding site" evidence="9">
    <location>
        <position position="151"/>
    </location>
    <ligand>
        <name>anthranilate</name>
        <dbReference type="ChEBI" id="CHEBI:16567"/>
        <label>1</label>
    </ligand>
</feature>
<dbReference type="UniPathway" id="UPA00035">
    <property type="reaction ID" value="UER00041"/>
</dbReference>
<comment type="cofactor">
    <cofactor evidence="9">
        <name>Mg(2+)</name>
        <dbReference type="ChEBI" id="CHEBI:18420"/>
    </cofactor>
    <text evidence="9">Binds 2 magnesium ions per monomer.</text>
</comment>
<feature type="binding site" evidence="9">
    <location>
        <position position="265"/>
    </location>
    <ligand>
        <name>Mg(2+)</name>
        <dbReference type="ChEBI" id="CHEBI:18420"/>
        <label>2</label>
    </ligand>
</feature>
<dbReference type="SUPFAM" id="SSF47648">
    <property type="entry name" value="Nucleoside phosphorylase/phosphoribosyltransferase N-terminal domain"/>
    <property type="match status" value="1"/>
</dbReference>
<evidence type="ECO:0000256" key="9">
    <source>
        <dbReference type="HAMAP-Rule" id="MF_00211"/>
    </source>
</evidence>
<keyword evidence="3 9" id="KW-0328">Glycosyltransferase</keyword>
<protein>
    <recommendedName>
        <fullName evidence="9">Anthranilate phosphoribosyltransferase</fullName>
        <ecNumber evidence="9">2.4.2.18</ecNumber>
    </recommendedName>
</protein>
<reference evidence="13 14" key="1">
    <citation type="submission" date="2020-10" db="EMBL/GenBank/DDBJ databases">
        <title>Haloactinobacterium sp. RN3S43, a bacterium isolated from saline soil.</title>
        <authorList>
            <person name="Sun J.-Q."/>
        </authorList>
    </citation>
    <scope>NUCLEOTIDE SEQUENCE [LARGE SCALE GENOMIC DNA]</scope>
    <source>
        <strain evidence="13 14">RN3S43</strain>
    </source>
</reference>
<feature type="binding site" evidence="9">
    <location>
        <begin position="130"/>
        <end position="133"/>
    </location>
    <ligand>
        <name>5-phospho-alpha-D-ribose 1-diphosphate</name>
        <dbReference type="ChEBI" id="CHEBI:58017"/>
    </ligand>
</feature>
<dbReference type="SUPFAM" id="SSF52418">
    <property type="entry name" value="Nucleoside phosphorylase/phosphoribosyltransferase catalytic domain"/>
    <property type="match status" value="1"/>
</dbReference>